<keyword evidence="3" id="KW-1185">Reference proteome</keyword>
<evidence type="ECO:0000313" key="2">
    <source>
        <dbReference type="EMBL" id="PXF46204.1"/>
    </source>
</evidence>
<organism evidence="2 3">
    <name type="scientific">Gracilariopsis chorda</name>
    <dbReference type="NCBI Taxonomy" id="448386"/>
    <lineage>
        <taxon>Eukaryota</taxon>
        <taxon>Rhodophyta</taxon>
        <taxon>Florideophyceae</taxon>
        <taxon>Rhodymeniophycidae</taxon>
        <taxon>Gracilariales</taxon>
        <taxon>Gracilariaceae</taxon>
        <taxon>Gracilariopsis</taxon>
    </lineage>
</organism>
<feature type="region of interest" description="Disordered" evidence="1">
    <location>
        <begin position="700"/>
        <end position="736"/>
    </location>
</feature>
<feature type="compositionally biased region" description="Basic and acidic residues" evidence="1">
    <location>
        <begin position="1"/>
        <end position="12"/>
    </location>
</feature>
<protein>
    <submittedName>
        <fullName evidence="2">Enhancer of polycomb-like</fullName>
    </submittedName>
</protein>
<dbReference type="InterPro" id="IPR024943">
    <property type="entry name" value="Enhancer_polycomb"/>
</dbReference>
<feature type="compositionally biased region" description="Low complexity" evidence="1">
    <location>
        <begin position="19"/>
        <end position="66"/>
    </location>
</feature>
<accession>A0A2V3IVP2</accession>
<dbReference type="Proteomes" id="UP000247409">
    <property type="component" value="Unassembled WGS sequence"/>
</dbReference>
<name>A0A2V3IVP2_9FLOR</name>
<feature type="region of interest" description="Disordered" evidence="1">
    <location>
        <begin position="427"/>
        <end position="460"/>
    </location>
</feature>
<reference evidence="2 3" key="1">
    <citation type="journal article" date="2018" name="Mol. Biol. Evol.">
        <title>Analysis of the draft genome of the red seaweed Gracilariopsis chorda provides insights into genome size evolution in Rhodophyta.</title>
        <authorList>
            <person name="Lee J."/>
            <person name="Yang E.C."/>
            <person name="Graf L."/>
            <person name="Yang J.H."/>
            <person name="Qiu H."/>
            <person name="Zel Zion U."/>
            <person name="Chan C.X."/>
            <person name="Stephens T.G."/>
            <person name="Weber A.P.M."/>
            <person name="Boo G.H."/>
            <person name="Boo S.M."/>
            <person name="Kim K.M."/>
            <person name="Shin Y."/>
            <person name="Jung M."/>
            <person name="Lee S.J."/>
            <person name="Yim H.S."/>
            <person name="Lee J.H."/>
            <person name="Bhattacharya D."/>
            <person name="Yoon H.S."/>
        </authorList>
    </citation>
    <scope>NUCLEOTIDE SEQUENCE [LARGE SCALE GENOMIC DNA]</scope>
    <source>
        <strain evidence="2 3">SKKU-2015</strain>
        <tissue evidence="2">Whole body</tissue>
    </source>
</reference>
<dbReference type="EMBL" id="NBIV01000043">
    <property type="protein sequence ID" value="PXF46204.1"/>
    <property type="molecule type" value="Genomic_DNA"/>
</dbReference>
<dbReference type="OrthoDB" id="435275at2759"/>
<evidence type="ECO:0000256" key="1">
    <source>
        <dbReference type="SAM" id="MobiDB-lite"/>
    </source>
</evidence>
<feature type="compositionally biased region" description="Acidic residues" evidence="1">
    <location>
        <begin position="720"/>
        <end position="735"/>
    </location>
</feature>
<dbReference type="GO" id="GO:0006357">
    <property type="term" value="P:regulation of transcription by RNA polymerase II"/>
    <property type="evidence" value="ECO:0007669"/>
    <property type="project" value="InterPro"/>
</dbReference>
<proteinExistence type="predicted"/>
<sequence>MDKEGAKAREEGAVSTFNSRAPAAVAAPAVPRKVAPASSPASSRQRPFASATPSAAPTNAHRAPAASTQARKKKIQKNSTKLPPQRVPRREGGAAQPASRPSFRPRPLDHNKQLPIIKSSKDLRHEDDVVVNRALPAIASGVDPAEEEERHLQQALLASVFGANAQAATADIPVPIVNPVTPPPLQGAFRLPPNYILFDRDDLDLIDHIVDYDADFVDDQFAAQHAIDLDLLERCMDTMEKTQARSDSNSLLSYSAHKSALSQTAPSDAIAKLLYHHWLRRRENHPTPFLRIFQPPPDPKNQDPAVAFRPRERDAASGIARRMNTYDNFRKAVALRDELRQLRQILRRVLQREKKKSQLLMLKMFAQRLHATADGAPRMETVNRAAFTCDTEPVVIYASNLRPSAAVLVPVRGLTLPDSINVVSKKIDVDKNPKKSRRRAKPTDRRGLKEGSPSSSNDLRALSNAYHSSIDKYGFDYHGNSFLKHMRYFAGGFANYGVSPYDHRVFAAATERNTVRATPREPHPITLPNPNLKFARFSGSLRTGGKTGPRFVSAQEMAQDILGTSTTTEALQSEEPIRKIRRTIRARGRVGRGGRIMFDRVIFEPERGVRAASYPANVEMGGVYTAGIPFHESKRVAKSCPKGDLGEVLLLGGGDEMETASADASKLVKLAKELMPEMEPMTIAPDETVAPKDVIKRWPRRTPTVEASRSKFSRWQQDTDKEDEETTGEDSDDNCVEVVPYDEWEKLPAYAPRNEPLVSEL</sequence>
<gene>
    <name evidence="2" type="ORF">BWQ96_04081</name>
</gene>
<dbReference type="PANTHER" id="PTHR14898">
    <property type="entry name" value="ENHANCER OF POLYCOMB"/>
    <property type="match status" value="1"/>
</dbReference>
<feature type="region of interest" description="Disordered" evidence="1">
    <location>
        <begin position="1"/>
        <end position="121"/>
    </location>
</feature>
<dbReference type="AlphaFoldDB" id="A0A2V3IVP2"/>
<comment type="caution">
    <text evidence="2">The sequence shown here is derived from an EMBL/GenBank/DDBJ whole genome shotgun (WGS) entry which is preliminary data.</text>
</comment>
<evidence type="ECO:0000313" key="3">
    <source>
        <dbReference type="Proteomes" id="UP000247409"/>
    </source>
</evidence>
<dbReference type="GO" id="GO:0035267">
    <property type="term" value="C:NuA4 histone acetyltransferase complex"/>
    <property type="evidence" value="ECO:0007669"/>
    <property type="project" value="InterPro"/>
</dbReference>
<dbReference type="STRING" id="448386.A0A2V3IVP2"/>